<name>A0AAV4TR56_CAEEX</name>
<evidence type="ECO:0000313" key="1">
    <source>
        <dbReference type="EMBL" id="GIY49078.1"/>
    </source>
</evidence>
<gene>
    <name evidence="1" type="ORF">CEXT_102561</name>
</gene>
<keyword evidence="2" id="KW-1185">Reference proteome</keyword>
<reference evidence="1 2" key="1">
    <citation type="submission" date="2021-06" db="EMBL/GenBank/DDBJ databases">
        <title>Caerostris extrusa draft genome.</title>
        <authorList>
            <person name="Kono N."/>
            <person name="Arakawa K."/>
        </authorList>
    </citation>
    <scope>NUCLEOTIDE SEQUENCE [LARGE SCALE GENOMIC DNA]</scope>
</reference>
<evidence type="ECO:0000313" key="2">
    <source>
        <dbReference type="Proteomes" id="UP001054945"/>
    </source>
</evidence>
<dbReference type="AlphaFoldDB" id="A0AAV4TR56"/>
<dbReference type="EMBL" id="BPLR01011794">
    <property type="protein sequence ID" value="GIY49078.1"/>
    <property type="molecule type" value="Genomic_DNA"/>
</dbReference>
<organism evidence="1 2">
    <name type="scientific">Caerostris extrusa</name>
    <name type="common">Bark spider</name>
    <name type="synonym">Caerostris bankana</name>
    <dbReference type="NCBI Taxonomy" id="172846"/>
    <lineage>
        <taxon>Eukaryota</taxon>
        <taxon>Metazoa</taxon>
        <taxon>Ecdysozoa</taxon>
        <taxon>Arthropoda</taxon>
        <taxon>Chelicerata</taxon>
        <taxon>Arachnida</taxon>
        <taxon>Araneae</taxon>
        <taxon>Araneomorphae</taxon>
        <taxon>Entelegynae</taxon>
        <taxon>Araneoidea</taxon>
        <taxon>Araneidae</taxon>
        <taxon>Caerostris</taxon>
    </lineage>
</organism>
<protein>
    <submittedName>
        <fullName evidence="1">Uncharacterized protein</fullName>
    </submittedName>
</protein>
<comment type="caution">
    <text evidence="1">The sequence shown here is derived from an EMBL/GenBank/DDBJ whole genome shotgun (WGS) entry which is preliminary data.</text>
</comment>
<dbReference type="Proteomes" id="UP001054945">
    <property type="component" value="Unassembled WGS sequence"/>
</dbReference>
<proteinExistence type="predicted"/>
<sequence length="140" mass="14398">MATRRAPTPSTTSTVGPDEWTIFADGHGFRATVKTNEPGTAASAPAAAPHCQPLRRTRRPVINHIAPAATVVGHAAPMAIAAPVAYGGAFGHGAAIGYGAGVGMGMDTELALVWDTELALVWDTELALVWGYGVGVGRMH</sequence>
<accession>A0AAV4TR56</accession>